<proteinExistence type="predicted"/>
<keyword evidence="7" id="KW-1185">Reference proteome</keyword>
<gene>
    <name evidence="6" type="ORF">R3P38DRAFT_3037563</name>
</gene>
<dbReference type="EMBL" id="JAWWNJ010000076">
    <property type="protein sequence ID" value="KAK7006252.1"/>
    <property type="molecule type" value="Genomic_DNA"/>
</dbReference>
<dbReference type="AlphaFoldDB" id="A0AAW0ABJ6"/>
<dbReference type="Pfam" id="PF01753">
    <property type="entry name" value="zf-MYND"/>
    <property type="match status" value="1"/>
</dbReference>
<keyword evidence="2 4" id="KW-0863">Zinc-finger</keyword>
<dbReference type="Proteomes" id="UP001362999">
    <property type="component" value="Unassembled WGS sequence"/>
</dbReference>
<evidence type="ECO:0000259" key="5">
    <source>
        <dbReference type="PROSITE" id="PS50865"/>
    </source>
</evidence>
<dbReference type="GO" id="GO:0008270">
    <property type="term" value="F:zinc ion binding"/>
    <property type="evidence" value="ECO:0007669"/>
    <property type="project" value="UniProtKB-KW"/>
</dbReference>
<evidence type="ECO:0000256" key="4">
    <source>
        <dbReference type="PROSITE-ProRule" id="PRU00134"/>
    </source>
</evidence>
<organism evidence="6 7">
    <name type="scientific">Favolaschia claudopus</name>
    <dbReference type="NCBI Taxonomy" id="2862362"/>
    <lineage>
        <taxon>Eukaryota</taxon>
        <taxon>Fungi</taxon>
        <taxon>Dikarya</taxon>
        <taxon>Basidiomycota</taxon>
        <taxon>Agaricomycotina</taxon>
        <taxon>Agaricomycetes</taxon>
        <taxon>Agaricomycetidae</taxon>
        <taxon>Agaricales</taxon>
        <taxon>Marasmiineae</taxon>
        <taxon>Mycenaceae</taxon>
        <taxon>Favolaschia</taxon>
    </lineage>
</organism>
<dbReference type="Gene3D" id="6.10.140.2220">
    <property type="match status" value="1"/>
</dbReference>
<feature type="domain" description="MYND-type" evidence="5">
    <location>
        <begin position="272"/>
        <end position="311"/>
    </location>
</feature>
<keyword evidence="1" id="KW-0479">Metal-binding</keyword>
<reference evidence="6 7" key="1">
    <citation type="journal article" date="2024" name="J Genomics">
        <title>Draft genome sequencing and assembly of Favolaschia claudopus CIRM-BRFM 2984 isolated from oak limbs.</title>
        <authorList>
            <person name="Navarro D."/>
            <person name="Drula E."/>
            <person name="Chaduli D."/>
            <person name="Cazenave R."/>
            <person name="Ahrendt S."/>
            <person name="Wang J."/>
            <person name="Lipzen A."/>
            <person name="Daum C."/>
            <person name="Barry K."/>
            <person name="Grigoriev I.V."/>
            <person name="Favel A."/>
            <person name="Rosso M.N."/>
            <person name="Martin F."/>
        </authorList>
    </citation>
    <scope>NUCLEOTIDE SEQUENCE [LARGE SCALE GENOMIC DNA]</scope>
    <source>
        <strain evidence="6 7">CIRM-BRFM 2984</strain>
    </source>
</reference>
<evidence type="ECO:0000256" key="2">
    <source>
        <dbReference type="ARBA" id="ARBA00022771"/>
    </source>
</evidence>
<protein>
    <submittedName>
        <fullName evidence="6">Egl nine 1-like protein</fullName>
    </submittedName>
</protein>
<sequence>MAFFPPPTDMLSSLLGTMRDNYDLTPQTIAETFGLIDGKWKDFVRDKCTFQQRMVAGLNHGKFVQATFGRNPALEPITNELASLHLPALIEAYTSSYEIRTPLDSNWMDSWERFYGGVLGDCLQTMYFSRWMRKHSPEAVGLMNTLAEQLARAPMEWPHVYEAQRQLERLEIFLWAALRTRQCAPKQAVHIPLETRQKVIPYLKNLKKLVNNELRNPKWRQDLAAQNLELALKNIENALMHYLDGEQRFGGKRDVTMRGQVQQRWDVCAAKSSNCTVSDKKRLRECAKCHTVRYCCPEHQRQHWKEHKPTCFAPAY</sequence>
<keyword evidence="3" id="KW-0862">Zinc</keyword>
<evidence type="ECO:0000256" key="1">
    <source>
        <dbReference type="ARBA" id="ARBA00022723"/>
    </source>
</evidence>
<name>A0AAW0ABJ6_9AGAR</name>
<dbReference type="PROSITE" id="PS50865">
    <property type="entry name" value="ZF_MYND_2"/>
    <property type="match status" value="1"/>
</dbReference>
<accession>A0AAW0ABJ6</accession>
<evidence type="ECO:0000313" key="6">
    <source>
        <dbReference type="EMBL" id="KAK7006252.1"/>
    </source>
</evidence>
<evidence type="ECO:0000256" key="3">
    <source>
        <dbReference type="ARBA" id="ARBA00022833"/>
    </source>
</evidence>
<evidence type="ECO:0000313" key="7">
    <source>
        <dbReference type="Proteomes" id="UP001362999"/>
    </source>
</evidence>
<comment type="caution">
    <text evidence="6">The sequence shown here is derived from an EMBL/GenBank/DDBJ whole genome shotgun (WGS) entry which is preliminary data.</text>
</comment>
<dbReference type="InterPro" id="IPR002893">
    <property type="entry name" value="Znf_MYND"/>
</dbReference>
<dbReference type="SUPFAM" id="SSF144232">
    <property type="entry name" value="HIT/MYND zinc finger-like"/>
    <property type="match status" value="1"/>
</dbReference>